<dbReference type="Proteomes" id="UP001374584">
    <property type="component" value="Unassembled WGS sequence"/>
</dbReference>
<dbReference type="AlphaFoldDB" id="A0AAN9QD39"/>
<evidence type="ECO:0000313" key="2">
    <source>
        <dbReference type="Proteomes" id="UP001374584"/>
    </source>
</evidence>
<evidence type="ECO:0000313" key="1">
    <source>
        <dbReference type="EMBL" id="KAK7333320.1"/>
    </source>
</evidence>
<reference evidence="1 2" key="1">
    <citation type="submission" date="2024-01" db="EMBL/GenBank/DDBJ databases">
        <title>The genomes of 5 underutilized Papilionoideae crops provide insights into root nodulation and disease resistanc.</title>
        <authorList>
            <person name="Jiang F."/>
        </authorList>
    </citation>
    <scope>NUCLEOTIDE SEQUENCE [LARGE SCALE GENOMIC DNA]</scope>
    <source>
        <strain evidence="1">JINMINGXINNONG_FW02</strain>
        <tissue evidence="1">Leaves</tissue>
    </source>
</reference>
<keyword evidence="2" id="KW-1185">Reference proteome</keyword>
<organism evidence="1 2">
    <name type="scientific">Phaseolus coccineus</name>
    <name type="common">Scarlet runner bean</name>
    <name type="synonym">Phaseolus multiflorus</name>
    <dbReference type="NCBI Taxonomy" id="3886"/>
    <lineage>
        <taxon>Eukaryota</taxon>
        <taxon>Viridiplantae</taxon>
        <taxon>Streptophyta</taxon>
        <taxon>Embryophyta</taxon>
        <taxon>Tracheophyta</taxon>
        <taxon>Spermatophyta</taxon>
        <taxon>Magnoliopsida</taxon>
        <taxon>eudicotyledons</taxon>
        <taxon>Gunneridae</taxon>
        <taxon>Pentapetalae</taxon>
        <taxon>rosids</taxon>
        <taxon>fabids</taxon>
        <taxon>Fabales</taxon>
        <taxon>Fabaceae</taxon>
        <taxon>Papilionoideae</taxon>
        <taxon>50 kb inversion clade</taxon>
        <taxon>NPAAA clade</taxon>
        <taxon>indigoferoid/millettioid clade</taxon>
        <taxon>Phaseoleae</taxon>
        <taxon>Phaseolus</taxon>
    </lineage>
</organism>
<gene>
    <name evidence="1" type="ORF">VNO80_30087</name>
</gene>
<protein>
    <submittedName>
        <fullName evidence="1">Uncharacterized protein</fullName>
    </submittedName>
</protein>
<accession>A0AAN9QD39</accession>
<comment type="caution">
    <text evidence="1">The sequence shown here is derived from an EMBL/GenBank/DDBJ whole genome shotgun (WGS) entry which is preliminary data.</text>
</comment>
<proteinExistence type="predicted"/>
<name>A0AAN9QD39_PHACN</name>
<dbReference type="EMBL" id="JAYMYR010000011">
    <property type="protein sequence ID" value="KAK7333320.1"/>
    <property type="molecule type" value="Genomic_DNA"/>
</dbReference>
<sequence length="67" mass="7813">MLFNIVAEAIYTLRDEHSDLVQEALLGIGYFNEWSALTFGLAAYIHMYRKQFSFYCYILITAPKEDP</sequence>